<dbReference type="eggNOG" id="COG1801">
    <property type="taxonomic scope" value="Bacteria"/>
</dbReference>
<dbReference type="OrthoDB" id="9780310at2"/>
<reference evidence="2" key="1">
    <citation type="submission" date="2005-10" db="EMBL/GenBank/DDBJ databases">
        <title>Complete sequence of Pelobacter carbinolicus DSM 2380.</title>
        <authorList>
            <person name="Copeland A."/>
            <person name="Lucas S."/>
            <person name="Lapidus A."/>
            <person name="Barry K."/>
            <person name="Detter J.C."/>
            <person name="Glavina T."/>
            <person name="Hammon N."/>
            <person name="Israni S."/>
            <person name="Pitluck S."/>
            <person name="Chertkov O."/>
            <person name="Schmutz J."/>
            <person name="Larimer F."/>
            <person name="Land M."/>
            <person name="Kyrpides N."/>
            <person name="Ivanova N."/>
            <person name="Richardson P."/>
        </authorList>
    </citation>
    <scope>NUCLEOTIDE SEQUENCE [LARGE SCALE GENOMIC DNA]</scope>
    <source>
        <strain evidence="2">DSM 2380 / NBRC 103641 / GraBd1</strain>
    </source>
</reference>
<protein>
    <recommendedName>
        <fullName evidence="3">DUF72 domain-containing protein</fullName>
    </recommendedName>
</protein>
<proteinExistence type="predicted"/>
<dbReference type="InterPro" id="IPR036520">
    <property type="entry name" value="UPF0759_sf"/>
</dbReference>
<evidence type="ECO:0008006" key="3">
    <source>
        <dbReference type="Google" id="ProtNLM"/>
    </source>
</evidence>
<dbReference type="Proteomes" id="UP000002534">
    <property type="component" value="Chromosome"/>
</dbReference>
<organism evidence="1 2">
    <name type="scientific">Syntrophotalea carbinolica (strain DSM 2380 / NBRC 103641 / GraBd1)</name>
    <name type="common">Pelobacter carbinolicus</name>
    <dbReference type="NCBI Taxonomy" id="338963"/>
    <lineage>
        <taxon>Bacteria</taxon>
        <taxon>Pseudomonadati</taxon>
        <taxon>Thermodesulfobacteriota</taxon>
        <taxon>Desulfuromonadia</taxon>
        <taxon>Desulfuromonadales</taxon>
        <taxon>Syntrophotaleaceae</taxon>
        <taxon>Syntrophotalea</taxon>
    </lineage>
</organism>
<dbReference type="SUPFAM" id="SSF117396">
    <property type="entry name" value="TM1631-like"/>
    <property type="match status" value="1"/>
</dbReference>
<evidence type="ECO:0000313" key="1">
    <source>
        <dbReference type="EMBL" id="ABA88093.1"/>
    </source>
</evidence>
<sequence>MCFRTDIKVGCCGFACAVEAYFEKFRAVEIQQTFYRLPRPGTVAKWREQGPDGFVFSLKAWQLITHDLSCPSFRFLDEGYLPQALARCGGFRATEEVLDAWQALRGLAGVLHAGYILFQSPPSFEPTAEHVHRMEGFFRTIDRGRLRLAWAPPEGWPHKLISDVCRTSRLIHCTDPFAGPVLSRGPVYFRLQGITGYRHRYSDAELMQLRRFCRRKSGVVFFNTIHMQEDARRFALLLPKR</sequence>
<dbReference type="PANTHER" id="PTHR30348">
    <property type="entry name" value="UNCHARACTERIZED PROTEIN YECE"/>
    <property type="match status" value="1"/>
</dbReference>
<name>Q3A6B4_SYNC1</name>
<dbReference type="PANTHER" id="PTHR30348:SF4">
    <property type="entry name" value="DUF72 DOMAIN-CONTAINING PROTEIN"/>
    <property type="match status" value="1"/>
</dbReference>
<dbReference type="Gene3D" id="3.20.20.410">
    <property type="entry name" value="Protein of unknown function UPF0759"/>
    <property type="match status" value="1"/>
</dbReference>
<dbReference type="HOGENOM" id="CLU_1192595_0_0_7"/>
<accession>Q3A6B4</accession>
<dbReference type="STRING" id="338963.Pcar_0836"/>
<dbReference type="Pfam" id="PF01904">
    <property type="entry name" value="DUF72"/>
    <property type="match status" value="1"/>
</dbReference>
<dbReference type="InterPro" id="IPR002763">
    <property type="entry name" value="DUF72"/>
</dbReference>
<gene>
    <name evidence="1" type="ordered locus">Pcar_0836</name>
</gene>
<dbReference type="RefSeq" id="WP_011340552.1">
    <property type="nucleotide sequence ID" value="NC_007498.2"/>
</dbReference>
<dbReference type="AlphaFoldDB" id="Q3A6B4"/>
<reference evidence="1 2" key="2">
    <citation type="journal article" date="2012" name="BMC Genomics">
        <title>The genome of Pelobacter carbinolicus reveals surprising metabolic capabilities and physiological features.</title>
        <authorList>
            <person name="Aklujkar M."/>
            <person name="Haveman S.A."/>
            <person name="Didonato R.Jr."/>
            <person name="Chertkov O."/>
            <person name="Han C.S."/>
            <person name="Land M.L."/>
            <person name="Brown P."/>
            <person name="Lovley D.R."/>
        </authorList>
    </citation>
    <scope>NUCLEOTIDE SEQUENCE [LARGE SCALE GENOMIC DNA]</scope>
    <source>
        <strain evidence="2">DSM 2380 / NBRC 103641 / GraBd1</strain>
    </source>
</reference>
<dbReference type="EMBL" id="CP000142">
    <property type="protein sequence ID" value="ABA88093.1"/>
    <property type="molecule type" value="Genomic_DNA"/>
</dbReference>
<evidence type="ECO:0000313" key="2">
    <source>
        <dbReference type="Proteomes" id="UP000002534"/>
    </source>
</evidence>
<dbReference type="KEGG" id="pca:Pcar_0836"/>
<keyword evidence="2" id="KW-1185">Reference proteome</keyword>